<dbReference type="STRING" id="856736.SAMN04488058_10420"/>
<organism evidence="7 8">
    <name type="scientific">Deinococcus reticulitermitis</name>
    <dbReference type="NCBI Taxonomy" id="856736"/>
    <lineage>
        <taxon>Bacteria</taxon>
        <taxon>Thermotogati</taxon>
        <taxon>Deinococcota</taxon>
        <taxon>Deinococci</taxon>
        <taxon>Deinococcales</taxon>
        <taxon>Deinococcaceae</taxon>
        <taxon>Deinococcus</taxon>
    </lineage>
</organism>
<dbReference type="InterPro" id="IPR050397">
    <property type="entry name" value="Env_Response_Regulators"/>
</dbReference>
<feature type="region of interest" description="Disordered" evidence="4">
    <location>
        <begin position="1"/>
        <end position="22"/>
    </location>
</feature>
<dbReference type="InterPro" id="IPR018490">
    <property type="entry name" value="cNMP-bd_dom_sf"/>
</dbReference>
<dbReference type="FunFam" id="1.10.10.10:FF:000019">
    <property type="entry name" value="Crp/Fnr family transcriptional regulator"/>
    <property type="match status" value="1"/>
</dbReference>
<name>A0A1H6W1F3_9DEIO</name>
<evidence type="ECO:0000256" key="4">
    <source>
        <dbReference type="SAM" id="MobiDB-lite"/>
    </source>
</evidence>
<evidence type="ECO:0000256" key="1">
    <source>
        <dbReference type="ARBA" id="ARBA00023015"/>
    </source>
</evidence>
<dbReference type="Gene3D" id="2.60.120.10">
    <property type="entry name" value="Jelly Rolls"/>
    <property type="match status" value="1"/>
</dbReference>
<dbReference type="InterPro" id="IPR036390">
    <property type="entry name" value="WH_DNA-bd_sf"/>
</dbReference>
<dbReference type="PROSITE" id="PS50042">
    <property type="entry name" value="CNMP_BINDING_3"/>
    <property type="match status" value="1"/>
</dbReference>
<dbReference type="InterPro" id="IPR000595">
    <property type="entry name" value="cNMP-bd_dom"/>
</dbReference>
<protein>
    <submittedName>
        <fullName evidence="7">cAMP-binding domain of CRP or a regulatory subunit of cAMP-dependent protein kinases</fullName>
    </submittedName>
</protein>
<keyword evidence="7" id="KW-0808">Transferase</keyword>
<evidence type="ECO:0000259" key="6">
    <source>
        <dbReference type="PROSITE" id="PS51063"/>
    </source>
</evidence>
<evidence type="ECO:0000256" key="2">
    <source>
        <dbReference type="ARBA" id="ARBA00023125"/>
    </source>
</evidence>
<dbReference type="InterPro" id="IPR012318">
    <property type="entry name" value="HTH_CRP"/>
</dbReference>
<keyword evidence="1" id="KW-0805">Transcription regulation</keyword>
<keyword evidence="2" id="KW-0238">DNA-binding</keyword>
<evidence type="ECO:0000313" key="7">
    <source>
        <dbReference type="EMBL" id="SEJ10791.1"/>
    </source>
</evidence>
<dbReference type="GO" id="GO:0003677">
    <property type="term" value="F:DNA binding"/>
    <property type="evidence" value="ECO:0007669"/>
    <property type="project" value="UniProtKB-KW"/>
</dbReference>
<dbReference type="InterPro" id="IPR014710">
    <property type="entry name" value="RmlC-like_jellyroll"/>
</dbReference>
<dbReference type="GO" id="GO:0005829">
    <property type="term" value="C:cytosol"/>
    <property type="evidence" value="ECO:0007669"/>
    <property type="project" value="TreeGrafter"/>
</dbReference>
<dbReference type="EMBL" id="FNZA01000004">
    <property type="protein sequence ID" value="SEJ10791.1"/>
    <property type="molecule type" value="Genomic_DNA"/>
</dbReference>
<dbReference type="Gene3D" id="1.10.10.10">
    <property type="entry name" value="Winged helix-like DNA-binding domain superfamily/Winged helix DNA-binding domain"/>
    <property type="match status" value="1"/>
</dbReference>
<accession>A0A1H6W1F3</accession>
<evidence type="ECO:0000259" key="5">
    <source>
        <dbReference type="PROSITE" id="PS50042"/>
    </source>
</evidence>
<dbReference type="Proteomes" id="UP000199223">
    <property type="component" value="Unassembled WGS sequence"/>
</dbReference>
<sequence>MPQSASHHSTVPQSVLTRPTSARSVRRGETLYYAGDQSLTLYRLESGLLRAVRLTPQGRNLTVRHVRPGDIFGEEVLHAQTRTHQMVALTDAVVTPLHVEQLSVRDLWDVTRSLSQQLQRAMNDGIHIQDGDLRERIARYLLSLADSSLGGTHASGQRFVRATHELIAEGTGATRESVSKLIGEMRDDGLLLPAYRCLTLADEAELRALSGYHG</sequence>
<dbReference type="PANTHER" id="PTHR24567">
    <property type="entry name" value="CRP FAMILY TRANSCRIPTIONAL REGULATORY PROTEIN"/>
    <property type="match status" value="1"/>
</dbReference>
<gene>
    <name evidence="7" type="ORF">SAMN04488058_10420</name>
</gene>
<keyword evidence="8" id="KW-1185">Reference proteome</keyword>
<dbReference type="PANTHER" id="PTHR24567:SF74">
    <property type="entry name" value="HTH-TYPE TRANSCRIPTIONAL REGULATOR ARCR"/>
    <property type="match status" value="1"/>
</dbReference>
<dbReference type="Pfam" id="PF00027">
    <property type="entry name" value="cNMP_binding"/>
    <property type="match status" value="1"/>
</dbReference>
<proteinExistence type="predicted"/>
<dbReference type="SUPFAM" id="SSF51206">
    <property type="entry name" value="cAMP-binding domain-like"/>
    <property type="match status" value="1"/>
</dbReference>
<dbReference type="GO" id="GO:0003700">
    <property type="term" value="F:DNA-binding transcription factor activity"/>
    <property type="evidence" value="ECO:0007669"/>
    <property type="project" value="TreeGrafter"/>
</dbReference>
<keyword evidence="7" id="KW-0418">Kinase</keyword>
<evidence type="ECO:0000256" key="3">
    <source>
        <dbReference type="ARBA" id="ARBA00023163"/>
    </source>
</evidence>
<dbReference type="Pfam" id="PF13545">
    <property type="entry name" value="HTH_Crp_2"/>
    <property type="match status" value="1"/>
</dbReference>
<dbReference type="SMART" id="SM00419">
    <property type="entry name" value="HTH_CRP"/>
    <property type="match status" value="1"/>
</dbReference>
<dbReference type="InterPro" id="IPR036388">
    <property type="entry name" value="WH-like_DNA-bd_sf"/>
</dbReference>
<feature type="domain" description="Cyclic nucleotide-binding" evidence="5">
    <location>
        <begin position="28"/>
        <end position="77"/>
    </location>
</feature>
<dbReference type="RefSeq" id="WP_245745265.1">
    <property type="nucleotide sequence ID" value="NZ_FNZA01000004.1"/>
</dbReference>
<dbReference type="PROSITE" id="PS51063">
    <property type="entry name" value="HTH_CRP_2"/>
    <property type="match status" value="1"/>
</dbReference>
<feature type="domain" description="HTH crp-type" evidence="6">
    <location>
        <begin position="131"/>
        <end position="204"/>
    </location>
</feature>
<evidence type="ECO:0000313" key="8">
    <source>
        <dbReference type="Proteomes" id="UP000199223"/>
    </source>
</evidence>
<dbReference type="GO" id="GO:0016301">
    <property type="term" value="F:kinase activity"/>
    <property type="evidence" value="ECO:0007669"/>
    <property type="project" value="UniProtKB-KW"/>
</dbReference>
<dbReference type="SUPFAM" id="SSF46785">
    <property type="entry name" value="Winged helix' DNA-binding domain"/>
    <property type="match status" value="1"/>
</dbReference>
<dbReference type="CDD" id="cd00038">
    <property type="entry name" value="CAP_ED"/>
    <property type="match status" value="1"/>
</dbReference>
<dbReference type="AlphaFoldDB" id="A0A1H6W1F3"/>
<keyword evidence="3" id="KW-0804">Transcription</keyword>
<dbReference type="SMART" id="SM00100">
    <property type="entry name" value="cNMP"/>
    <property type="match status" value="1"/>
</dbReference>
<reference evidence="8" key="1">
    <citation type="submission" date="2016-10" db="EMBL/GenBank/DDBJ databases">
        <authorList>
            <person name="Varghese N."/>
            <person name="Submissions S."/>
        </authorList>
    </citation>
    <scope>NUCLEOTIDE SEQUENCE [LARGE SCALE GENOMIC DNA]</scope>
    <source>
        <strain evidence="8">CGMCC 1.10218</strain>
    </source>
</reference>